<proteinExistence type="predicted"/>
<accession>A0A1V3NNB7</accession>
<comment type="caution">
    <text evidence="1">The sequence shown here is derived from an EMBL/GenBank/DDBJ whole genome shotgun (WGS) entry which is preliminary data.</text>
</comment>
<evidence type="ECO:0000313" key="1">
    <source>
        <dbReference type="EMBL" id="RHK07222.1"/>
    </source>
</evidence>
<protein>
    <submittedName>
        <fullName evidence="1">Uncharacterized protein</fullName>
    </submittedName>
</protein>
<evidence type="ECO:0000313" key="2">
    <source>
        <dbReference type="Proteomes" id="UP000286288"/>
    </source>
</evidence>
<reference evidence="1 2" key="1">
    <citation type="submission" date="2018-08" db="EMBL/GenBank/DDBJ databases">
        <title>A genome reference for cultivated species of the human gut microbiota.</title>
        <authorList>
            <person name="Zou Y."/>
            <person name="Xue W."/>
            <person name="Luo G."/>
        </authorList>
    </citation>
    <scope>NUCLEOTIDE SEQUENCE [LARGE SCALE GENOMIC DNA]</scope>
    <source>
        <strain evidence="1 2">AF48-16</strain>
    </source>
</reference>
<dbReference type="EMBL" id="QRMZ01000005">
    <property type="protein sequence ID" value="RHK07222.1"/>
    <property type="molecule type" value="Genomic_DNA"/>
</dbReference>
<name>A0A1V3NNB7_ENTCA</name>
<dbReference type="Proteomes" id="UP000286288">
    <property type="component" value="Unassembled WGS sequence"/>
</dbReference>
<sequence length="61" mass="7296">MLLHKSNKFIHCFFSFQTLNKIMKPISTKEYHENVSMSSLFFIKTVLLFNPAYHLQKQVVF</sequence>
<dbReference type="AlphaFoldDB" id="A0A1V3NNB7"/>
<organism evidence="1 2">
    <name type="scientific">Enterococcus casseliflavus</name>
    <name type="common">Enterococcus flavescens</name>
    <dbReference type="NCBI Taxonomy" id="37734"/>
    <lineage>
        <taxon>Bacteria</taxon>
        <taxon>Bacillati</taxon>
        <taxon>Bacillota</taxon>
        <taxon>Bacilli</taxon>
        <taxon>Lactobacillales</taxon>
        <taxon>Enterococcaceae</taxon>
        <taxon>Enterococcus</taxon>
    </lineage>
</organism>
<gene>
    <name evidence="1" type="ORF">DW084_04950</name>
</gene>